<keyword evidence="3" id="KW-1185">Reference proteome</keyword>
<feature type="signal peptide" evidence="1">
    <location>
        <begin position="1"/>
        <end position="19"/>
    </location>
</feature>
<organism evidence="2 3">
    <name type="scientific">Pristionchus mayeri</name>
    <dbReference type="NCBI Taxonomy" id="1317129"/>
    <lineage>
        <taxon>Eukaryota</taxon>
        <taxon>Metazoa</taxon>
        <taxon>Ecdysozoa</taxon>
        <taxon>Nematoda</taxon>
        <taxon>Chromadorea</taxon>
        <taxon>Rhabditida</taxon>
        <taxon>Rhabditina</taxon>
        <taxon>Diplogasteromorpha</taxon>
        <taxon>Diplogasteroidea</taxon>
        <taxon>Neodiplogasteridae</taxon>
        <taxon>Pristionchus</taxon>
    </lineage>
</organism>
<feature type="non-terminal residue" evidence="2">
    <location>
        <position position="1"/>
    </location>
</feature>
<gene>
    <name evidence="2" type="ORF">PMAYCL1PPCAC_18631</name>
</gene>
<name>A0AAN5I287_9BILA</name>
<accession>A0AAN5I287</accession>
<keyword evidence="1" id="KW-0732">Signal</keyword>
<dbReference type="AlphaFoldDB" id="A0AAN5I287"/>
<comment type="caution">
    <text evidence="2">The sequence shown here is derived from an EMBL/GenBank/DDBJ whole genome shotgun (WGS) entry which is preliminary data.</text>
</comment>
<dbReference type="EMBL" id="BTRK01000004">
    <property type="protein sequence ID" value="GMR48436.1"/>
    <property type="molecule type" value="Genomic_DNA"/>
</dbReference>
<reference evidence="3" key="1">
    <citation type="submission" date="2022-10" db="EMBL/GenBank/DDBJ databases">
        <title>Genome assembly of Pristionchus species.</title>
        <authorList>
            <person name="Yoshida K."/>
            <person name="Sommer R.J."/>
        </authorList>
    </citation>
    <scope>NUCLEOTIDE SEQUENCE [LARGE SCALE GENOMIC DNA]</scope>
    <source>
        <strain evidence="3">RS5460</strain>
    </source>
</reference>
<feature type="chain" id="PRO_5042894868" evidence="1">
    <location>
        <begin position="20"/>
        <end position="83"/>
    </location>
</feature>
<proteinExistence type="predicted"/>
<sequence>TMSPLSLLLLLLVIHSSHSFFFSRFYDGPRHEFKLGISPSGRFYREEPRSDPFEVEEVKSSSSLQPKRYKPCFYSPIQCLIRK</sequence>
<evidence type="ECO:0000256" key="1">
    <source>
        <dbReference type="SAM" id="SignalP"/>
    </source>
</evidence>
<evidence type="ECO:0000313" key="2">
    <source>
        <dbReference type="EMBL" id="GMR48436.1"/>
    </source>
</evidence>
<evidence type="ECO:0000313" key="3">
    <source>
        <dbReference type="Proteomes" id="UP001328107"/>
    </source>
</evidence>
<dbReference type="Proteomes" id="UP001328107">
    <property type="component" value="Unassembled WGS sequence"/>
</dbReference>
<protein>
    <submittedName>
        <fullName evidence="2">Uncharacterized protein</fullName>
    </submittedName>
</protein>